<evidence type="ECO:0000256" key="1">
    <source>
        <dbReference type="SAM" id="MobiDB-lite"/>
    </source>
</evidence>
<name>A0AA38RI74_9PEZI</name>
<proteinExistence type="predicted"/>
<sequence>MNEQIQQWQSSLPSADRDDLACTRGDGLAARLTLAACEVYQLTLKHLAGQIPKQSYRRFERSRDYLVLWSDGYGALSGDLDIVLSDSRRLRHATLGHLVSICRTLANKLGPLAHNQTETRINELAAEVRELAEAAAYTIRDQAKSDSDSDGDDSDVSSDNGDSRLEDVAGDLETEIGGSRWKAFHLLHVCEEDLYPNNIKLEATRSTRSPTLRVLLAGLQIQL</sequence>
<dbReference type="AlphaFoldDB" id="A0AA38RI74"/>
<organism evidence="2 3">
    <name type="scientific">Pleurostoma richardsiae</name>
    <dbReference type="NCBI Taxonomy" id="41990"/>
    <lineage>
        <taxon>Eukaryota</taxon>
        <taxon>Fungi</taxon>
        <taxon>Dikarya</taxon>
        <taxon>Ascomycota</taxon>
        <taxon>Pezizomycotina</taxon>
        <taxon>Sordariomycetes</taxon>
        <taxon>Sordariomycetidae</taxon>
        <taxon>Calosphaeriales</taxon>
        <taxon>Pleurostomataceae</taxon>
        <taxon>Pleurostoma</taxon>
    </lineage>
</organism>
<evidence type="ECO:0000313" key="2">
    <source>
        <dbReference type="EMBL" id="KAJ9138415.1"/>
    </source>
</evidence>
<protein>
    <submittedName>
        <fullName evidence="2">Uncharacterized protein</fullName>
    </submittedName>
</protein>
<accession>A0AA38RI74</accession>
<reference evidence="2" key="1">
    <citation type="submission" date="2022-07" db="EMBL/GenBank/DDBJ databases">
        <title>Fungi with potential for degradation of polypropylene.</title>
        <authorList>
            <person name="Gostincar C."/>
        </authorList>
    </citation>
    <scope>NUCLEOTIDE SEQUENCE</scope>
    <source>
        <strain evidence="2">EXF-13308</strain>
    </source>
</reference>
<evidence type="ECO:0000313" key="3">
    <source>
        <dbReference type="Proteomes" id="UP001174694"/>
    </source>
</evidence>
<comment type="caution">
    <text evidence="2">The sequence shown here is derived from an EMBL/GenBank/DDBJ whole genome shotgun (WGS) entry which is preliminary data.</text>
</comment>
<feature type="region of interest" description="Disordered" evidence="1">
    <location>
        <begin position="140"/>
        <end position="166"/>
    </location>
</feature>
<dbReference type="EMBL" id="JANBVO010000030">
    <property type="protein sequence ID" value="KAJ9138415.1"/>
    <property type="molecule type" value="Genomic_DNA"/>
</dbReference>
<dbReference type="Proteomes" id="UP001174694">
    <property type="component" value="Unassembled WGS sequence"/>
</dbReference>
<keyword evidence="3" id="KW-1185">Reference proteome</keyword>
<gene>
    <name evidence="2" type="ORF">NKR23_g8598</name>
</gene>